<evidence type="ECO:0000256" key="9">
    <source>
        <dbReference type="ARBA" id="ARBA00022989"/>
    </source>
</evidence>
<feature type="region of interest" description="Disordered" evidence="15">
    <location>
        <begin position="521"/>
        <end position="544"/>
    </location>
</feature>
<evidence type="ECO:0000313" key="18">
    <source>
        <dbReference type="EMBL" id="KAJ3657800.1"/>
    </source>
</evidence>
<dbReference type="InterPro" id="IPR036941">
    <property type="entry name" value="Rcpt_L-dom_sf"/>
</dbReference>
<dbReference type="Gene3D" id="3.80.20.20">
    <property type="entry name" value="Receptor L-domain"/>
    <property type="match status" value="2"/>
</dbReference>
<evidence type="ECO:0000256" key="8">
    <source>
        <dbReference type="ARBA" id="ARBA00022840"/>
    </source>
</evidence>
<gene>
    <name evidence="18" type="ORF">Zmor_009580</name>
</gene>
<evidence type="ECO:0000313" key="19">
    <source>
        <dbReference type="Proteomes" id="UP001168821"/>
    </source>
</evidence>
<keyword evidence="7" id="KW-0418">Kinase</keyword>
<feature type="region of interest" description="Disordered" evidence="15">
    <location>
        <begin position="803"/>
        <end position="825"/>
    </location>
</feature>
<evidence type="ECO:0000259" key="17">
    <source>
        <dbReference type="PROSITE" id="PS50853"/>
    </source>
</evidence>
<dbReference type="GO" id="GO:0005524">
    <property type="term" value="F:ATP binding"/>
    <property type="evidence" value="ECO:0007669"/>
    <property type="project" value="UniProtKB-KW"/>
</dbReference>
<accession>A0AA38MI57</accession>
<dbReference type="SMART" id="SM00261">
    <property type="entry name" value="FU"/>
    <property type="match status" value="1"/>
</dbReference>
<keyword evidence="11" id="KW-0829">Tyrosine-protein kinase</keyword>
<evidence type="ECO:0000256" key="6">
    <source>
        <dbReference type="ARBA" id="ARBA00022741"/>
    </source>
</evidence>
<dbReference type="InterPro" id="IPR003961">
    <property type="entry name" value="FN3_dom"/>
</dbReference>
<dbReference type="SMART" id="SM00060">
    <property type="entry name" value="FN3"/>
    <property type="match status" value="3"/>
</dbReference>
<dbReference type="SUPFAM" id="SSF49265">
    <property type="entry name" value="Fibronectin type III"/>
    <property type="match status" value="2"/>
</dbReference>
<keyword evidence="19" id="KW-1185">Reference proteome</keyword>
<keyword evidence="9 16" id="KW-1133">Transmembrane helix</keyword>
<dbReference type="InterPro" id="IPR036116">
    <property type="entry name" value="FN3_sf"/>
</dbReference>
<dbReference type="CDD" id="cd00063">
    <property type="entry name" value="FN3"/>
    <property type="match status" value="3"/>
</dbReference>
<dbReference type="PANTHER" id="PTHR46877">
    <property type="entry name" value="EPH RECEPTOR A5"/>
    <property type="match status" value="1"/>
</dbReference>
<dbReference type="PROSITE" id="PS50853">
    <property type="entry name" value="FN3"/>
    <property type="match status" value="1"/>
</dbReference>
<dbReference type="InterPro" id="IPR013783">
    <property type="entry name" value="Ig-like_fold"/>
</dbReference>
<comment type="catalytic activity">
    <reaction evidence="14">
        <text>L-tyrosyl-[protein] + ATP = O-phospho-L-tyrosyl-[protein] + ADP + H(+)</text>
        <dbReference type="Rhea" id="RHEA:10596"/>
        <dbReference type="Rhea" id="RHEA-COMP:10136"/>
        <dbReference type="Rhea" id="RHEA-COMP:20101"/>
        <dbReference type="ChEBI" id="CHEBI:15378"/>
        <dbReference type="ChEBI" id="CHEBI:30616"/>
        <dbReference type="ChEBI" id="CHEBI:46858"/>
        <dbReference type="ChEBI" id="CHEBI:61978"/>
        <dbReference type="ChEBI" id="CHEBI:456216"/>
        <dbReference type="EC" id="2.7.10.1"/>
    </reaction>
</comment>
<comment type="caution">
    <text evidence="18">The sequence shown here is derived from an EMBL/GenBank/DDBJ whole genome shotgun (WGS) entry which is preliminary data.</text>
</comment>
<comment type="subcellular location">
    <subcellularLocation>
        <location evidence="1">Membrane</location>
        <topology evidence="1">Single-pass type I membrane protein</topology>
    </subcellularLocation>
</comment>
<dbReference type="InterPro" id="IPR009030">
    <property type="entry name" value="Growth_fac_rcpt_cys_sf"/>
</dbReference>
<dbReference type="Pfam" id="PF00041">
    <property type="entry name" value="fn3"/>
    <property type="match status" value="1"/>
</dbReference>
<feature type="transmembrane region" description="Helical" evidence="16">
    <location>
        <begin position="830"/>
        <end position="851"/>
    </location>
</feature>
<feature type="compositionally biased region" description="Basic and acidic residues" evidence="15">
    <location>
        <begin position="803"/>
        <end position="815"/>
    </location>
</feature>
<dbReference type="InterPro" id="IPR006211">
    <property type="entry name" value="Furin-like_Cys-rich_dom"/>
</dbReference>
<keyword evidence="3" id="KW-0597">Phosphoprotein</keyword>
<keyword evidence="5 16" id="KW-0812">Transmembrane</keyword>
<dbReference type="SUPFAM" id="SSF57184">
    <property type="entry name" value="Growth factor receptor domain"/>
    <property type="match status" value="1"/>
</dbReference>
<evidence type="ECO:0000256" key="15">
    <source>
        <dbReference type="SAM" id="MobiDB-lite"/>
    </source>
</evidence>
<keyword evidence="10 16" id="KW-0472">Membrane</keyword>
<evidence type="ECO:0000256" key="7">
    <source>
        <dbReference type="ARBA" id="ARBA00022777"/>
    </source>
</evidence>
<dbReference type="PANTHER" id="PTHR46877:SF14">
    <property type="entry name" value="RECEPTOR PROTEIN-TYROSINE KINASE"/>
    <property type="match status" value="1"/>
</dbReference>
<evidence type="ECO:0000256" key="3">
    <source>
        <dbReference type="ARBA" id="ARBA00022553"/>
    </source>
</evidence>
<evidence type="ECO:0000256" key="4">
    <source>
        <dbReference type="ARBA" id="ARBA00022679"/>
    </source>
</evidence>
<proteinExistence type="predicted"/>
<feature type="compositionally biased region" description="Acidic residues" evidence="15">
    <location>
        <begin position="530"/>
        <end position="541"/>
    </location>
</feature>
<dbReference type="SUPFAM" id="SSF52058">
    <property type="entry name" value="L domain-like"/>
    <property type="match status" value="2"/>
</dbReference>
<dbReference type="GO" id="GO:0004714">
    <property type="term" value="F:transmembrane receptor protein tyrosine kinase activity"/>
    <property type="evidence" value="ECO:0007669"/>
    <property type="project" value="UniProtKB-EC"/>
</dbReference>
<evidence type="ECO:0000256" key="16">
    <source>
        <dbReference type="SAM" id="Phobius"/>
    </source>
</evidence>
<evidence type="ECO:0000256" key="2">
    <source>
        <dbReference type="ARBA" id="ARBA00011902"/>
    </source>
</evidence>
<evidence type="ECO:0000256" key="11">
    <source>
        <dbReference type="ARBA" id="ARBA00023137"/>
    </source>
</evidence>
<dbReference type="EMBL" id="JALNTZ010000003">
    <property type="protein sequence ID" value="KAJ3657800.1"/>
    <property type="molecule type" value="Genomic_DNA"/>
</dbReference>
<reference evidence="18" key="1">
    <citation type="journal article" date="2023" name="G3 (Bethesda)">
        <title>Whole genome assemblies of Zophobas morio and Tenebrio molitor.</title>
        <authorList>
            <person name="Kaur S."/>
            <person name="Stinson S.A."/>
            <person name="diCenzo G.C."/>
        </authorList>
    </citation>
    <scope>NUCLEOTIDE SEQUENCE</scope>
    <source>
        <strain evidence="18">QUZm001</strain>
    </source>
</reference>
<dbReference type="InterPro" id="IPR050449">
    <property type="entry name" value="Ephrin_rcpt_TKs"/>
</dbReference>
<evidence type="ECO:0000256" key="10">
    <source>
        <dbReference type="ARBA" id="ARBA00023136"/>
    </source>
</evidence>
<dbReference type="Pfam" id="PF00757">
    <property type="entry name" value="Furin-like"/>
    <property type="match status" value="1"/>
</dbReference>
<dbReference type="InterPro" id="IPR006212">
    <property type="entry name" value="Furin_repeat"/>
</dbReference>
<evidence type="ECO:0000256" key="5">
    <source>
        <dbReference type="ARBA" id="ARBA00022692"/>
    </source>
</evidence>
<dbReference type="Pfam" id="PF01030">
    <property type="entry name" value="Recep_L_domain"/>
    <property type="match status" value="2"/>
</dbReference>
<dbReference type="AlphaFoldDB" id="A0AA38MI57"/>
<keyword evidence="12" id="KW-0675">Receptor</keyword>
<dbReference type="GO" id="GO:0005886">
    <property type="term" value="C:plasma membrane"/>
    <property type="evidence" value="ECO:0007669"/>
    <property type="project" value="TreeGrafter"/>
</dbReference>
<dbReference type="EC" id="2.7.10.1" evidence="2"/>
<dbReference type="InterPro" id="IPR000494">
    <property type="entry name" value="Rcpt_L-dom"/>
</dbReference>
<dbReference type="Gene3D" id="2.60.40.10">
    <property type="entry name" value="Immunoglobulins"/>
    <property type="match status" value="3"/>
</dbReference>
<evidence type="ECO:0000256" key="1">
    <source>
        <dbReference type="ARBA" id="ARBA00004479"/>
    </source>
</evidence>
<name>A0AA38MI57_9CUCU</name>
<feature type="domain" description="Fibronectin type-III" evidence="17">
    <location>
        <begin position="700"/>
        <end position="799"/>
    </location>
</feature>
<sequence>MSPLVYLSLIAALPVDGKVCKSLDVRNTPEHISEFKHCRVIEGHLQVVLIERSDVTDFLNNSFTELYEITEYLIIYRVMGLPSLDVIFPKLTSIKGEKLFMGFALVLYDLRNLREIKLTSLRTIGNGGVKINTCPDLCYVDTVNWEALGVSYLAYDRQSECEGEGCPLHCGGYCWSDYECQNLAKSNCHSLCMGCTKSDSPRHCLSCKYFNDSGTCVQKCPSTKLVDEEFSRCLTVVQCADQHRSVFNGTCIETCPDFYEADKYGLCKRTNIKLCQGIQIHGYMELDHLRGCTHINGSLDLVLDDYIDSRFLERGLGRVVHITGYLKISHSDSIMSLDFFKSLTIIMGRPTELWSRYYSLFIIENPNLQKLFHENATPKILGGEALFQNNPHLCQSEIDKINITKISVNNGGKCMPEFNCFKIVVKNNSTNVTISWWLPYNVTVVGGYTIYYTKIHPDKFNPVQIKEVFFDKDGLAYEPGWNSVFTPNTSVLISRLTPYTHYAYYIQTMFSPEGDNLQSPISYFQTATDDPSEPDDVETESQNETTVTLQWKPPRQLNGDLSHYILTLYRQEDYPLVGQRNFCTQPYEDSSCCRNQDEPNVFLQQGDVCLGLGDHYCYAKTAYQTDVPLRISKRSVNPVNQTGQFFREYIIKGTETSFIVNKLKPFTMYTFFMQACNRKDKGDGDHCGGFTMTFQRTQIRSGDDLVTDVSVRVENTTVIVNWTKPKDPSLPILAYRVEYTKVGLQSLMVECRTEEEFIRERGVVLEGLNEGSYMVRVGVVSLAGYGEVRDWKHFEVWRERNETLESNETRETTDDSREDGDGQNSSTSGWVYGILGLLGVMVVSGLGFAIWRRYQEARDANDPILIPVMRPDNDEWKLDDETVEIIEELGKNYVGILYRNS</sequence>
<dbReference type="Proteomes" id="UP001168821">
    <property type="component" value="Unassembled WGS sequence"/>
</dbReference>
<protein>
    <recommendedName>
        <fullName evidence="2">receptor protein-tyrosine kinase</fullName>
        <ecNumber evidence="2">2.7.10.1</ecNumber>
    </recommendedName>
</protein>
<keyword evidence="8" id="KW-0067">ATP-binding</keyword>
<evidence type="ECO:0000256" key="14">
    <source>
        <dbReference type="ARBA" id="ARBA00051243"/>
    </source>
</evidence>
<keyword evidence="6" id="KW-0547">Nucleotide-binding</keyword>
<keyword evidence="4" id="KW-0808">Transferase</keyword>
<evidence type="ECO:0000256" key="13">
    <source>
        <dbReference type="ARBA" id="ARBA00023180"/>
    </source>
</evidence>
<keyword evidence="13" id="KW-0325">Glycoprotein</keyword>
<organism evidence="18 19">
    <name type="scientific">Zophobas morio</name>
    <dbReference type="NCBI Taxonomy" id="2755281"/>
    <lineage>
        <taxon>Eukaryota</taxon>
        <taxon>Metazoa</taxon>
        <taxon>Ecdysozoa</taxon>
        <taxon>Arthropoda</taxon>
        <taxon>Hexapoda</taxon>
        <taxon>Insecta</taxon>
        <taxon>Pterygota</taxon>
        <taxon>Neoptera</taxon>
        <taxon>Endopterygota</taxon>
        <taxon>Coleoptera</taxon>
        <taxon>Polyphaga</taxon>
        <taxon>Cucujiformia</taxon>
        <taxon>Tenebrionidae</taxon>
        <taxon>Zophobas</taxon>
    </lineage>
</organism>
<evidence type="ECO:0000256" key="12">
    <source>
        <dbReference type="ARBA" id="ARBA00023170"/>
    </source>
</evidence>
<dbReference type="CDD" id="cd00064">
    <property type="entry name" value="FU"/>
    <property type="match status" value="1"/>
</dbReference>